<dbReference type="Pfam" id="PF13454">
    <property type="entry name" value="NAD_binding_9"/>
    <property type="match status" value="1"/>
</dbReference>
<dbReference type="AlphaFoldDB" id="A0A437RAJ1"/>
<protein>
    <recommendedName>
        <fullName evidence="2">FAD-dependent urate hydroxylase HpyO/Asp monooxygenase CreE-like FAD/NAD(P)-binding domain-containing protein</fullName>
    </recommendedName>
</protein>
<dbReference type="InterPro" id="IPR038732">
    <property type="entry name" value="HpyO/CreE_NAD-binding"/>
</dbReference>
<evidence type="ECO:0000259" key="2">
    <source>
        <dbReference type="Pfam" id="PF13454"/>
    </source>
</evidence>
<dbReference type="PRINTS" id="PR00368">
    <property type="entry name" value="FADPNR"/>
</dbReference>
<organism evidence="3 4">
    <name type="scientific">Rubrivivax rivuli</name>
    <dbReference type="NCBI Taxonomy" id="1862385"/>
    <lineage>
        <taxon>Bacteria</taxon>
        <taxon>Pseudomonadati</taxon>
        <taxon>Pseudomonadota</taxon>
        <taxon>Betaproteobacteria</taxon>
        <taxon>Burkholderiales</taxon>
        <taxon>Sphaerotilaceae</taxon>
        <taxon>Rubrivivax</taxon>
    </lineage>
</organism>
<feature type="domain" description="FAD-dependent urate hydroxylase HpyO/Asp monooxygenase CreE-like FAD/NAD(P)-binding" evidence="2">
    <location>
        <begin position="10"/>
        <end position="162"/>
    </location>
</feature>
<feature type="region of interest" description="Disordered" evidence="1">
    <location>
        <begin position="228"/>
        <end position="250"/>
    </location>
</feature>
<dbReference type="EMBL" id="SACR01000006">
    <property type="protein sequence ID" value="RVU43820.1"/>
    <property type="molecule type" value="Genomic_DNA"/>
</dbReference>
<accession>A0A437RAJ1</accession>
<evidence type="ECO:0000256" key="1">
    <source>
        <dbReference type="SAM" id="MobiDB-lite"/>
    </source>
</evidence>
<comment type="caution">
    <text evidence="3">The sequence shown here is derived from an EMBL/GenBank/DDBJ whole genome shotgun (WGS) entry which is preliminary data.</text>
</comment>
<evidence type="ECO:0000313" key="3">
    <source>
        <dbReference type="EMBL" id="RVU43820.1"/>
    </source>
</evidence>
<dbReference type="Gene3D" id="3.50.50.60">
    <property type="entry name" value="FAD/NAD(P)-binding domain"/>
    <property type="match status" value="1"/>
</dbReference>
<proteinExistence type="predicted"/>
<dbReference type="RefSeq" id="WP_128230379.1">
    <property type="nucleotide sequence ID" value="NZ_SACR01000006.1"/>
</dbReference>
<gene>
    <name evidence="3" type="ORF">EOE66_19325</name>
</gene>
<dbReference type="PANTHER" id="PTHR40254">
    <property type="entry name" value="BLR0577 PROTEIN"/>
    <property type="match status" value="1"/>
</dbReference>
<reference evidence="3 4" key="1">
    <citation type="submission" date="2019-01" db="EMBL/GenBank/DDBJ databases">
        <authorList>
            <person name="Chen W.-M."/>
        </authorList>
    </citation>
    <scope>NUCLEOTIDE SEQUENCE [LARGE SCALE GENOMIC DNA]</scope>
    <source>
        <strain evidence="3 4">KYPY4</strain>
    </source>
</reference>
<keyword evidence="4" id="KW-1185">Reference proteome</keyword>
<dbReference type="InterPro" id="IPR036188">
    <property type="entry name" value="FAD/NAD-bd_sf"/>
</dbReference>
<evidence type="ECO:0000313" key="4">
    <source>
        <dbReference type="Proteomes" id="UP000285575"/>
    </source>
</evidence>
<sequence>MPTTPTTVLIVGAGFSGTATAVQLLRGARAPLQVLLLNESGRMARGLAYGTDSLDHVLNVPAGNMSALADDPENFLRYGRWVDARWHAGSFVPRRLYGAYLESLLAAAESTAGPQGARLQRLVGRALRVLPPGLAADATRARVLLEDGRELPADHVVLAFGHVAPEHPLTEAQRAVLGTAYTADPWRQAISERVQPADRVLLVGAGLTALDMLVSLDRAGHRGPVHMLSRRGLAPQPHRDQDTARGRPAGPDAQAVHALLQGMGTNLRSQLRALREAVATAVAAGGDWRDWIAALRPHTRAWWQALDEAERRRFLRHLQPHWDTLRHRCAPAAHAVFERWRREGRLTVEAGRIHGLQAAPTGGYTLALRPRGSTALRERSIDHVVNCTSPSGRLTRSPSALVAALLAEGLVQPDALELGLQVHDDGRVIGRNGTAADWLHYVGPLLKARDWEATAIPELRQHAAALAQRLLQQTQV</sequence>
<dbReference type="SUPFAM" id="SSF51905">
    <property type="entry name" value="FAD/NAD(P)-binding domain"/>
    <property type="match status" value="1"/>
</dbReference>
<name>A0A437RAJ1_9BURK</name>
<dbReference type="OrthoDB" id="101972at2"/>
<dbReference type="InterPro" id="IPR052189">
    <property type="entry name" value="L-asp_N-monooxygenase_NS-form"/>
</dbReference>
<dbReference type="Proteomes" id="UP000285575">
    <property type="component" value="Unassembled WGS sequence"/>
</dbReference>
<dbReference type="PANTHER" id="PTHR40254:SF1">
    <property type="entry name" value="BLR0577 PROTEIN"/>
    <property type="match status" value="1"/>
</dbReference>